<dbReference type="Proteomes" id="UP001162164">
    <property type="component" value="Unassembled WGS sequence"/>
</dbReference>
<evidence type="ECO:0000313" key="3">
    <source>
        <dbReference type="EMBL" id="KAJ8983030.1"/>
    </source>
</evidence>
<keyword evidence="2" id="KW-0732">Signal</keyword>
<feature type="region of interest" description="Disordered" evidence="1">
    <location>
        <begin position="130"/>
        <end position="184"/>
    </location>
</feature>
<proteinExistence type="predicted"/>
<evidence type="ECO:0000313" key="4">
    <source>
        <dbReference type="Proteomes" id="UP001162164"/>
    </source>
</evidence>
<reference evidence="3" key="1">
    <citation type="journal article" date="2023" name="Insect Mol. Biol.">
        <title>Genome sequencing provides insights into the evolution of gene families encoding plant cell wall-degrading enzymes in longhorned beetles.</title>
        <authorList>
            <person name="Shin N.R."/>
            <person name="Okamura Y."/>
            <person name="Kirsch R."/>
            <person name="Pauchet Y."/>
        </authorList>
    </citation>
    <scope>NUCLEOTIDE SEQUENCE</scope>
    <source>
        <strain evidence="3">MMC_N1</strain>
    </source>
</reference>
<organism evidence="3 4">
    <name type="scientific">Molorchus minor</name>
    <dbReference type="NCBI Taxonomy" id="1323400"/>
    <lineage>
        <taxon>Eukaryota</taxon>
        <taxon>Metazoa</taxon>
        <taxon>Ecdysozoa</taxon>
        <taxon>Arthropoda</taxon>
        <taxon>Hexapoda</taxon>
        <taxon>Insecta</taxon>
        <taxon>Pterygota</taxon>
        <taxon>Neoptera</taxon>
        <taxon>Endopterygota</taxon>
        <taxon>Coleoptera</taxon>
        <taxon>Polyphaga</taxon>
        <taxon>Cucujiformia</taxon>
        <taxon>Chrysomeloidea</taxon>
        <taxon>Cerambycidae</taxon>
        <taxon>Lamiinae</taxon>
        <taxon>Monochamini</taxon>
        <taxon>Molorchus</taxon>
    </lineage>
</organism>
<evidence type="ECO:0000256" key="2">
    <source>
        <dbReference type="SAM" id="SignalP"/>
    </source>
</evidence>
<name>A0ABQ9K0I9_9CUCU</name>
<evidence type="ECO:0000256" key="1">
    <source>
        <dbReference type="SAM" id="MobiDB-lite"/>
    </source>
</evidence>
<sequence>MPLNLPNGGLSSVTLILFFLAHELRGLQDTIAKLQAEYEKDRETYRLKFMSSQKQAQETIDHLQRKCGCLTKLFEEVRQRYERRESRQEDLNTISDLKQIIAEQEKDLACMNEEKRYFQMRLMSLERHLEETNASAEEEEFEDARALPIKHGENSPQEPLSPDCPPGLPPEPPERPYFYTPHDT</sequence>
<feature type="chain" id="PRO_5045207568" evidence="2">
    <location>
        <begin position="27"/>
        <end position="184"/>
    </location>
</feature>
<comment type="caution">
    <text evidence="3">The sequence shown here is derived from an EMBL/GenBank/DDBJ whole genome shotgun (WGS) entry which is preliminary data.</text>
</comment>
<dbReference type="EMBL" id="JAPWTJ010000097">
    <property type="protein sequence ID" value="KAJ8983030.1"/>
    <property type="molecule type" value="Genomic_DNA"/>
</dbReference>
<feature type="compositionally biased region" description="Pro residues" evidence="1">
    <location>
        <begin position="162"/>
        <end position="171"/>
    </location>
</feature>
<keyword evidence="4" id="KW-1185">Reference proteome</keyword>
<gene>
    <name evidence="3" type="ORF">NQ317_014327</name>
</gene>
<accession>A0ABQ9K0I9</accession>
<protein>
    <submittedName>
        <fullName evidence="3">Uncharacterized protein</fullName>
    </submittedName>
</protein>
<feature type="signal peptide" evidence="2">
    <location>
        <begin position="1"/>
        <end position="26"/>
    </location>
</feature>